<dbReference type="EMBL" id="JAFCMP010000125">
    <property type="protein sequence ID" value="KAG5185605.1"/>
    <property type="molecule type" value="Genomic_DNA"/>
</dbReference>
<name>A0A836CGF0_9STRA</name>
<evidence type="ECO:0000313" key="3">
    <source>
        <dbReference type="Proteomes" id="UP000664859"/>
    </source>
</evidence>
<sequence>MAPTNILATVVLVACGAHGFAPSAALPAALARPATSSLSMAYIPDGLTPEQWKVIKEKEQEKASKNLGRVGATSFKSRSFQAWQEAMERGEGGHLFPVDPVKVKRGEIPLSKVPYMQRGGSWDDEDLVKKEKGIKKKEWSPLDKAYATGGERANQSINIFGRGANLPWNGRAAFKDPKAIDPLKEQAKWKRATSVTAPPNKMALARVEKEKAKLEAERLKKEQALSPTLKENKRFFLF</sequence>
<evidence type="ECO:0000256" key="1">
    <source>
        <dbReference type="SAM" id="SignalP"/>
    </source>
</evidence>
<protein>
    <submittedName>
        <fullName evidence="2">Uncharacterized protein</fullName>
    </submittedName>
</protein>
<feature type="chain" id="PRO_5032859722" evidence="1">
    <location>
        <begin position="20"/>
        <end position="238"/>
    </location>
</feature>
<dbReference type="Proteomes" id="UP000664859">
    <property type="component" value="Unassembled WGS sequence"/>
</dbReference>
<keyword evidence="1" id="KW-0732">Signal</keyword>
<accession>A0A836CGF0</accession>
<evidence type="ECO:0000313" key="2">
    <source>
        <dbReference type="EMBL" id="KAG5185605.1"/>
    </source>
</evidence>
<dbReference type="OrthoDB" id="38535at2759"/>
<feature type="signal peptide" evidence="1">
    <location>
        <begin position="1"/>
        <end position="19"/>
    </location>
</feature>
<gene>
    <name evidence="2" type="ORF">JKP88DRAFT_289099</name>
</gene>
<keyword evidence="3" id="KW-1185">Reference proteome</keyword>
<comment type="caution">
    <text evidence="2">The sequence shown here is derived from an EMBL/GenBank/DDBJ whole genome shotgun (WGS) entry which is preliminary data.</text>
</comment>
<dbReference type="AlphaFoldDB" id="A0A836CGF0"/>
<organism evidence="2 3">
    <name type="scientific">Tribonema minus</name>
    <dbReference type="NCBI Taxonomy" id="303371"/>
    <lineage>
        <taxon>Eukaryota</taxon>
        <taxon>Sar</taxon>
        <taxon>Stramenopiles</taxon>
        <taxon>Ochrophyta</taxon>
        <taxon>PX clade</taxon>
        <taxon>Xanthophyceae</taxon>
        <taxon>Tribonematales</taxon>
        <taxon>Tribonemataceae</taxon>
        <taxon>Tribonema</taxon>
    </lineage>
</organism>
<reference evidence="2" key="1">
    <citation type="submission" date="2021-02" db="EMBL/GenBank/DDBJ databases">
        <title>First Annotated Genome of the Yellow-green Alga Tribonema minus.</title>
        <authorList>
            <person name="Mahan K.M."/>
        </authorList>
    </citation>
    <scope>NUCLEOTIDE SEQUENCE</scope>
    <source>
        <strain evidence="2">UTEX B ZZ1240</strain>
    </source>
</reference>
<proteinExistence type="predicted"/>